<proteinExistence type="predicted"/>
<name>A0A916LI95_KRYT1</name>
<dbReference type="InterPro" id="IPR025194">
    <property type="entry name" value="RodZ-like_C"/>
</dbReference>
<evidence type="ECO:0000313" key="3">
    <source>
        <dbReference type="EMBL" id="CUS97611.1"/>
    </source>
</evidence>
<comment type="caution">
    <text evidence="3">The sequence shown here is derived from an EMBL/GenBank/DDBJ whole genome shotgun (WGS) entry which is preliminary data.</text>
</comment>
<dbReference type="GO" id="GO:0003677">
    <property type="term" value="F:DNA binding"/>
    <property type="evidence" value="ECO:0007669"/>
    <property type="project" value="InterPro"/>
</dbReference>
<dbReference type="PROSITE" id="PS50943">
    <property type="entry name" value="HTH_CROC1"/>
    <property type="match status" value="1"/>
</dbReference>
<dbReference type="RefSeq" id="WP_072263571.1">
    <property type="nucleotide sequence ID" value="NZ_CZVV01000010.1"/>
</dbReference>
<feature type="transmembrane region" description="Helical" evidence="1">
    <location>
        <begin position="101"/>
        <end position="121"/>
    </location>
</feature>
<dbReference type="InterPro" id="IPR001387">
    <property type="entry name" value="Cro/C1-type_HTH"/>
</dbReference>
<evidence type="ECO:0000313" key="4">
    <source>
        <dbReference type="Proteomes" id="UP000243105"/>
    </source>
</evidence>
<dbReference type="Pfam" id="PF13464">
    <property type="entry name" value="RodZ_C"/>
    <property type="match status" value="1"/>
</dbReference>
<dbReference type="Proteomes" id="UP000243105">
    <property type="component" value="Unassembled WGS sequence"/>
</dbReference>
<dbReference type="AlphaFoldDB" id="A0A916LI95"/>
<protein>
    <recommendedName>
        <fullName evidence="2">HTH cro/C1-type domain-containing protein</fullName>
    </recommendedName>
</protein>
<dbReference type="EMBL" id="CZVV01000010">
    <property type="protein sequence ID" value="CUS97611.1"/>
    <property type="molecule type" value="Genomic_DNA"/>
</dbReference>
<evidence type="ECO:0000256" key="1">
    <source>
        <dbReference type="SAM" id="Phobius"/>
    </source>
</evidence>
<gene>
    <name evidence="3" type="ORF">JGI25_00292</name>
</gene>
<organism evidence="3 4">
    <name type="scientific">Kryptobacter tengchongensis</name>
    <dbReference type="NCBI Taxonomy" id="1643429"/>
    <lineage>
        <taxon>Bacteria</taxon>
        <taxon>Pseudomonadati</taxon>
        <taxon>Candidatus Kryptoniota</taxon>
        <taxon>Candidatus Kryptobacter</taxon>
    </lineage>
</organism>
<keyword evidence="1" id="KW-1133">Transmembrane helix</keyword>
<dbReference type="CDD" id="cd00093">
    <property type="entry name" value="HTH_XRE"/>
    <property type="match status" value="1"/>
</dbReference>
<keyword evidence="1" id="KW-0472">Membrane</keyword>
<dbReference type="InterPro" id="IPR010982">
    <property type="entry name" value="Lambda_DNA-bd_dom_sf"/>
</dbReference>
<dbReference type="PANTHER" id="PTHR34475:SF1">
    <property type="entry name" value="CYTOSKELETON PROTEIN RODZ"/>
    <property type="match status" value="1"/>
</dbReference>
<dbReference type="SMART" id="SM00530">
    <property type="entry name" value="HTH_XRE"/>
    <property type="match status" value="1"/>
</dbReference>
<dbReference type="SUPFAM" id="SSF47413">
    <property type="entry name" value="lambda repressor-like DNA-binding domains"/>
    <property type="match status" value="1"/>
</dbReference>
<dbReference type="Gene3D" id="1.10.260.40">
    <property type="entry name" value="lambda repressor-like DNA-binding domains"/>
    <property type="match status" value="1"/>
</dbReference>
<feature type="domain" description="HTH cro/C1-type" evidence="2">
    <location>
        <begin position="7"/>
        <end position="40"/>
    </location>
</feature>
<dbReference type="InterPro" id="IPR050400">
    <property type="entry name" value="Bact_Cytoskel_RodZ"/>
</dbReference>
<sequence length="247" mass="28028">MSVAEILRQAREGRNLTLKDISKKTRISEKFLEKIENGVYDFAPEPYVRAFIRSYARVVGLNPNEVIKEFENEIASLKPVTEKKESARIQFDFSSFLSENVLWIIGAFVLILVVVFIFVGVDKEEKKPIEKKSFETAVEEISKIGQVQNNIKQTTSEIDSLDLRIISTDSVWFNVIIDSAQVKEFLMPPNSSLTLKAKNNFNFTIGNAGGIKFILNGYELEPVGKKGAVVRNYVIDREKLKSTSIQR</sequence>
<evidence type="ECO:0000259" key="2">
    <source>
        <dbReference type="PROSITE" id="PS50943"/>
    </source>
</evidence>
<dbReference type="Pfam" id="PF13413">
    <property type="entry name" value="HTH_25"/>
    <property type="match status" value="1"/>
</dbReference>
<accession>A0A916LI95</accession>
<keyword evidence="1" id="KW-0812">Transmembrane</keyword>
<dbReference type="PANTHER" id="PTHR34475">
    <property type="match status" value="1"/>
</dbReference>
<reference evidence="3 4" key="1">
    <citation type="submission" date="2015-11" db="EMBL/GenBank/DDBJ databases">
        <authorList>
            <person name="Varghese N."/>
        </authorList>
    </citation>
    <scope>NUCLEOTIDE SEQUENCE [LARGE SCALE GENOMIC DNA]</scope>
    <source>
        <strain evidence="3 4">JGI-25</strain>
    </source>
</reference>